<keyword evidence="1" id="KW-0732">Signal</keyword>
<evidence type="ECO:0000313" key="4">
    <source>
        <dbReference type="Proteomes" id="UP000277094"/>
    </source>
</evidence>
<dbReference type="PANTHER" id="PTHR35535:SF2">
    <property type="entry name" value="DUF306 DOMAIN-CONTAINING PROTEIN"/>
    <property type="match status" value="1"/>
</dbReference>
<gene>
    <name evidence="3" type="ORF">EFL95_12835</name>
</gene>
<dbReference type="InterPro" id="IPR005184">
    <property type="entry name" value="DUF306_Meta_HslJ"/>
</dbReference>
<sequence length="262" mass="27826">MTLRRALTVLLLTALAALSGCGDNGGRRDLDASVDPGLGPVTYVVTSVTEHGKAHPLVDGTEIRIRFADARVTLTAGCNTMSGGYQLEESRLTLDKLATTDMGCDQARMDQDTWLAGLFDQPVQLITGDQPTIVAGSTVLAMADRENVHPDRPLLGTTWQLDTIIDGDVASSVPSDRTASLRIVGRELRAKDGCNDGTGTVVVRNGLIAFADVDFTRRPCPSSAQVVPELEPFLSGSGSYVITENRLTITRDGHGLGFTAAE</sequence>
<protein>
    <submittedName>
        <fullName evidence="3">META domain-containing protein</fullName>
    </submittedName>
</protein>
<evidence type="ECO:0000256" key="1">
    <source>
        <dbReference type="SAM" id="SignalP"/>
    </source>
</evidence>
<feature type="domain" description="DUF306" evidence="2">
    <location>
        <begin position="44"/>
        <end position="124"/>
    </location>
</feature>
<name>A0A3N0DW29_9ACTN</name>
<feature type="signal peptide" evidence="1">
    <location>
        <begin position="1"/>
        <end position="19"/>
    </location>
</feature>
<feature type="chain" id="PRO_5039211865" evidence="1">
    <location>
        <begin position="20"/>
        <end position="262"/>
    </location>
</feature>
<dbReference type="Proteomes" id="UP000277094">
    <property type="component" value="Unassembled WGS sequence"/>
</dbReference>
<dbReference type="RefSeq" id="WP_123234331.1">
    <property type="nucleotide sequence ID" value="NZ_RJSG01000002.1"/>
</dbReference>
<dbReference type="AlphaFoldDB" id="A0A3N0DW29"/>
<proteinExistence type="predicted"/>
<reference evidence="3 4" key="1">
    <citation type="submission" date="2018-11" db="EMBL/GenBank/DDBJ databases">
        <authorList>
            <person name="Li F."/>
        </authorList>
    </citation>
    <scope>NUCLEOTIDE SEQUENCE [LARGE SCALE GENOMIC DNA]</scope>
    <source>
        <strain evidence="3 4">KIS18-7</strain>
    </source>
</reference>
<keyword evidence="4" id="KW-1185">Reference proteome</keyword>
<organism evidence="3 4">
    <name type="scientific">Nocardioides marmorisolisilvae</name>
    <dbReference type="NCBI Taxonomy" id="1542737"/>
    <lineage>
        <taxon>Bacteria</taxon>
        <taxon>Bacillati</taxon>
        <taxon>Actinomycetota</taxon>
        <taxon>Actinomycetes</taxon>
        <taxon>Propionibacteriales</taxon>
        <taxon>Nocardioidaceae</taxon>
        <taxon>Nocardioides</taxon>
    </lineage>
</organism>
<dbReference type="Pfam" id="PF03724">
    <property type="entry name" value="META"/>
    <property type="match status" value="2"/>
</dbReference>
<accession>A0A3N0DW29</accession>
<dbReference type="PANTHER" id="PTHR35535">
    <property type="entry name" value="HEAT SHOCK PROTEIN HSLJ"/>
    <property type="match status" value="1"/>
</dbReference>
<comment type="caution">
    <text evidence="3">The sequence shown here is derived from an EMBL/GenBank/DDBJ whole genome shotgun (WGS) entry which is preliminary data.</text>
</comment>
<evidence type="ECO:0000259" key="2">
    <source>
        <dbReference type="Pfam" id="PF03724"/>
    </source>
</evidence>
<dbReference type="InterPro" id="IPR053147">
    <property type="entry name" value="Hsp_HslJ-like"/>
</dbReference>
<evidence type="ECO:0000313" key="3">
    <source>
        <dbReference type="EMBL" id="RNL79827.1"/>
    </source>
</evidence>
<dbReference type="OrthoDB" id="507754at2"/>
<dbReference type="InterPro" id="IPR038670">
    <property type="entry name" value="HslJ-like_sf"/>
</dbReference>
<dbReference type="PROSITE" id="PS51257">
    <property type="entry name" value="PROKAR_LIPOPROTEIN"/>
    <property type="match status" value="1"/>
</dbReference>
<feature type="domain" description="DUF306" evidence="2">
    <location>
        <begin position="153"/>
        <end position="254"/>
    </location>
</feature>
<dbReference type="EMBL" id="RJSG01000002">
    <property type="protein sequence ID" value="RNL79827.1"/>
    <property type="molecule type" value="Genomic_DNA"/>
</dbReference>
<dbReference type="Gene3D" id="2.40.128.270">
    <property type="match status" value="2"/>
</dbReference>